<gene>
    <name evidence="7" type="ORF">MPUL_12450</name>
</gene>
<reference evidence="7 8" key="1">
    <citation type="journal article" date="2019" name="Emerg. Microbes Infect.">
        <title>Comprehensive subspecies identification of 175 nontuberculous mycobacteria species based on 7547 genomic profiles.</title>
        <authorList>
            <person name="Matsumoto Y."/>
            <person name="Kinjo T."/>
            <person name="Motooka D."/>
            <person name="Nabeya D."/>
            <person name="Jung N."/>
            <person name="Uechi K."/>
            <person name="Horii T."/>
            <person name="Iida T."/>
            <person name="Fujita J."/>
            <person name="Nakamura S."/>
        </authorList>
    </citation>
    <scope>NUCLEOTIDE SEQUENCE [LARGE SCALE GENOMIC DNA]</scope>
    <source>
        <strain evidence="7 8">JCM 6370</strain>
    </source>
</reference>
<evidence type="ECO:0000256" key="2">
    <source>
        <dbReference type="ARBA" id="ARBA00022475"/>
    </source>
</evidence>
<feature type="transmembrane region" description="Helical" evidence="6">
    <location>
        <begin position="6"/>
        <end position="27"/>
    </location>
</feature>
<feature type="transmembrane region" description="Helical" evidence="6">
    <location>
        <begin position="48"/>
        <end position="68"/>
    </location>
</feature>
<dbReference type="Proteomes" id="UP000467252">
    <property type="component" value="Chromosome"/>
</dbReference>
<evidence type="ECO:0000256" key="3">
    <source>
        <dbReference type="ARBA" id="ARBA00022692"/>
    </source>
</evidence>
<protein>
    <recommendedName>
        <fullName evidence="9">Polysaccharide biosynthesis protein</fullName>
    </recommendedName>
</protein>
<comment type="subcellular location">
    <subcellularLocation>
        <location evidence="1">Cell membrane</location>
        <topology evidence="1">Multi-pass membrane protein</topology>
    </subcellularLocation>
</comment>
<evidence type="ECO:0000313" key="8">
    <source>
        <dbReference type="Proteomes" id="UP000467252"/>
    </source>
</evidence>
<organism evidence="7 8">
    <name type="scientific">Mycolicibacterium pulveris</name>
    <name type="common">Mycobacterium pulveris</name>
    <dbReference type="NCBI Taxonomy" id="36813"/>
    <lineage>
        <taxon>Bacteria</taxon>
        <taxon>Bacillati</taxon>
        <taxon>Actinomycetota</taxon>
        <taxon>Actinomycetes</taxon>
        <taxon>Mycobacteriales</taxon>
        <taxon>Mycobacteriaceae</taxon>
        <taxon>Mycolicibacterium</taxon>
    </lineage>
</organism>
<feature type="transmembrane region" description="Helical" evidence="6">
    <location>
        <begin position="344"/>
        <end position="365"/>
    </location>
</feature>
<dbReference type="PANTHER" id="PTHR30250:SF11">
    <property type="entry name" value="O-ANTIGEN TRANSPORTER-RELATED"/>
    <property type="match status" value="1"/>
</dbReference>
<feature type="transmembrane region" description="Helical" evidence="6">
    <location>
        <begin position="80"/>
        <end position="103"/>
    </location>
</feature>
<feature type="transmembrane region" description="Helical" evidence="6">
    <location>
        <begin position="256"/>
        <end position="280"/>
    </location>
</feature>
<keyword evidence="5 6" id="KW-0472">Membrane</keyword>
<dbReference type="PANTHER" id="PTHR30250">
    <property type="entry name" value="PST FAMILY PREDICTED COLANIC ACID TRANSPORTER"/>
    <property type="match status" value="1"/>
</dbReference>
<feature type="transmembrane region" description="Helical" evidence="6">
    <location>
        <begin position="286"/>
        <end position="307"/>
    </location>
</feature>
<feature type="transmembrane region" description="Helical" evidence="6">
    <location>
        <begin position="115"/>
        <end position="134"/>
    </location>
</feature>
<proteinExistence type="predicted"/>
<dbReference type="InterPro" id="IPR050833">
    <property type="entry name" value="Poly_Biosynth_Transport"/>
</dbReference>
<dbReference type="GO" id="GO:0005886">
    <property type="term" value="C:plasma membrane"/>
    <property type="evidence" value="ECO:0007669"/>
    <property type="project" value="UniProtKB-SubCell"/>
</dbReference>
<name>A0A7I7UFK9_MYCPV</name>
<keyword evidence="4 6" id="KW-1133">Transmembrane helix</keyword>
<keyword evidence="3 6" id="KW-0812">Transmembrane</keyword>
<feature type="transmembrane region" description="Helical" evidence="6">
    <location>
        <begin position="319"/>
        <end position="338"/>
    </location>
</feature>
<evidence type="ECO:0008006" key="9">
    <source>
        <dbReference type="Google" id="ProtNLM"/>
    </source>
</evidence>
<evidence type="ECO:0000256" key="6">
    <source>
        <dbReference type="SAM" id="Phobius"/>
    </source>
</evidence>
<dbReference type="AlphaFoldDB" id="A0A7I7UFK9"/>
<feature type="transmembrane region" description="Helical" evidence="6">
    <location>
        <begin position="180"/>
        <end position="200"/>
    </location>
</feature>
<evidence type="ECO:0000313" key="7">
    <source>
        <dbReference type="EMBL" id="BBY80087.1"/>
    </source>
</evidence>
<evidence type="ECO:0000256" key="5">
    <source>
        <dbReference type="ARBA" id="ARBA00023136"/>
    </source>
</evidence>
<keyword evidence="2" id="KW-1003">Cell membrane</keyword>
<feature type="transmembrane region" description="Helical" evidence="6">
    <location>
        <begin position="140"/>
        <end position="159"/>
    </location>
</feature>
<accession>A0A7I7UFK9</accession>
<dbReference type="EMBL" id="AP022599">
    <property type="protein sequence ID" value="BBY80087.1"/>
    <property type="molecule type" value="Genomic_DNA"/>
</dbReference>
<evidence type="ECO:0000256" key="4">
    <source>
        <dbReference type="ARBA" id="ARBA00022989"/>
    </source>
</evidence>
<feature type="transmembrane region" description="Helical" evidence="6">
    <location>
        <begin position="212"/>
        <end position="235"/>
    </location>
</feature>
<evidence type="ECO:0000256" key="1">
    <source>
        <dbReference type="ARBA" id="ARBA00004651"/>
    </source>
</evidence>
<keyword evidence="8" id="KW-1185">Reference proteome</keyword>
<sequence>MSPAEFGWFGIITTTIGIAGMLGSLGLRQAFAYEIGQHYRSSGEAAGTALAVWLPLAAATTAVVYLLYGRELPRFSPPEAAAMIMLGVSTLLLLMFCQGIFLGRGDIRAYTISETIPRLVLMAVVILCAAFIVIDLQVALWAFSGGTAVAAVYSVYVVLQDTDKIATRFRRFSVTVRYGLISAVNASLVALSARLSMFVIEHYSDAAAAGTFYAAARVNETILEAATVVGMVLFSNAARQNKHSGTFTRNAKIASWMLWLFFVLGGVVALAAPLVITALVGSDYAAAVPALQILALSFGPTAATRVIYPTLSGSGAPHFGTPIIIFSLVVNTVLAMVMVPTMGINGGAIAMVVGQFVLFFGYVIACRTNFGINIRDLLLPRRKDVQRMFVYLSRKYR</sequence>